<evidence type="ECO:0000256" key="2">
    <source>
        <dbReference type="ARBA" id="ARBA00022472"/>
    </source>
</evidence>
<dbReference type="AlphaFoldDB" id="A0AAD5IY87"/>
<accession>A0AAD5IY87</accession>
<dbReference type="Pfam" id="PF02536">
    <property type="entry name" value="mTERF"/>
    <property type="match status" value="3"/>
</dbReference>
<reference evidence="4" key="1">
    <citation type="journal article" date="2022" name="Plant J.">
        <title>Strategies of tolerance reflected in two North American maple genomes.</title>
        <authorList>
            <person name="McEvoy S.L."/>
            <person name="Sezen U.U."/>
            <person name="Trouern-Trend A."/>
            <person name="McMahon S.M."/>
            <person name="Schaberg P.G."/>
            <person name="Yang J."/>
            <person name="Wegrzyn J.L."/>
            <person name="Swenson N.G."/>
        </authorList>
    </citation>
    <scope>NUCLEOTIDE SEQUENCE</scope>
    <source>
        <strain evidence="4">91603</strain>
    </source>
</reference>
<dbReference type="Gene3D" id="1.25.70.10">
    <property type="entry name" value="Transcription termination factor 3, mitochondrial"/>
    <property type="match status" value="2"/>
</dbReference>
<dbReference type="Proteomes" id="UP001064489">
    <property type="component" value="Chromosome 4"/>
</dbReference>
<dbReference type="GO" id="GO:0003676">
    <property type="term" value="F:nucleic acid binding"/>
    <property type="evidence" value="ECO:0007669"/>
    <property type="project" value="InterPro"/>
</dbReference>
<evidence type="ECO:0000256" key="3">
    <source>
        <dbReference type="ARBA" id="ARBA00022946"/>
    </source>
</evidence>
<evidence type="ECO:0000313" key="5">
    <source>
        <dbReference type="Proteomes" id="UP001064489"/>
    </source>
</evidence>
<evidence type="ECO:0000256" key="1">
    <source>
        <dbReference type="ARBA" id="ARBA00007692"/>
    </source>
</evidence>
<protein>
    <submittedName>
        <fullName evidence="4">Uncharacterized protein</fullName>
    </submittedName>
</protein>
<name>A0AAD5IY87_ACENE</name>
<keyword evidence="5" id="KW-1185">Reference proteome</keyword>
<dbReference type="FunFam" id="1.25.70.10:FF:000019">
    <property type="entry name" value="mTERF family protein"/>
    <property type="match status" value="1"/>
</dbReference>
<keyword evidence="2" id="KW-0804">Transcription</keyword>
<dbReference type="InterPro" id="IPR038538">
    <property type="entry name" value="MTERF_sf"/>
</dbReference>
<keyword evidence="2" id="KW-0805">Transcription regulation</keyword>
<sequence length="779" mass="90352">MKTVITHMQKQRITSILNWVSSIFVENRFTSSKTSFRSIYIAQNPRLYRTKTPVFSDVYVSQVSPAIRREAQAALLEYLHSTRSLQYLDAEHMSKNSPRFIDQLLKQVQHAADIKWSINRYLWFHPINEFEPFFESLGLEPFEYRSLLPHDLMFLSDDELLLENYYVLCNYGIARSKIGKIYKQAMEVFRYDFGVLQSKLQAYEELGLNQFFISKVIVCSPYLLIGGLNAKFVEVLTILKSMGIELSWIEENLLEQDSYNWSMILSVLHLFSKIGFSEEQLGGLIRQHPGLIFEGSGNLVLTLIVFLLKFGTTMNEIHLMFLRFPQIQAGIFFLNLKKCLMLLFEIEMELDEIGKIIRSHAMFMGSLTLKKPKTILSLLSVGRKRLCEHIQENPLEMKKWVLGSKIEPLPKSGEKERSQMLKTKFLIDVGFAENSNEMEKVLKVFRGRGGGLQERFDCIVKAGLDRQDVCKMIRVRPRFLNQKISAIELKINLLVNGLGYPVSHLVTFPAYLDFTVQRIKHRISMYNWLKDQGVEEPMMALSTLIGRPRKEVMQRFVKIIRSHAMFMGSLTLKKPNTILSLLHVGRKRLCEHIHENPLEMKKCVMGSKMEPLPKSGEKERSQMPKTKFLIDVGFAENSNEMEKALKVFRGRGGELQERFDCFVKAGLDRQDVCKMIRVRPRFLNQRKSVIEWKIDLLVNGLGYPVSHLVTFPAFLDFTVQRIVLRMSMYNWLKDQGVEEPMALSTIIGCPQKVFMQRIVNQHPEGPKVWQNLKKQICTE</sequence>
<dbReference type="SMART" id="SM00733">
    <property type="entry name" value="Mterf"/>
    <property type="match status" value="6"/>
</dbReference>
<keyword evidence="3" id="KW-0809">Transit peptide</keyword>
<comment type="caution">
    <text evidence="4">The sequence shown here is derived from an EMBL/GenBank/DDBJ whole genome shotgun (WGS) entry which is preliminary data.</text>
</comment>
<proteinExistence type="inferred from homology"/>
<comment type="similarity">
    <text evidence="1">Belongs to the mTERF family.</text>
</comment>
<dbReference type="EMBL" id="JAJSOW010000101">
    <property type="protein sequence ID" value="KAI9180543.1"/>
    <property type="molecule type" value="Genomic_DNA"/>
</dbReference>
<dbReference type="PANTHER" id="PTHR13068:SF38">
    <property type="entry name" value="TRANSCRIPTION TERMINATION FACTOR FAMILY PROTEIN"/>
    <property type="match status" value="1"/>
</dbReference>
<dbReference type="GO" id="GO:0006353">
    <property type="term" value="P:DNA-templated transcription termination"/>
    <property type="evidence" value="ECO:0007669"/>
    <property type="project" value="UniProtKB-KW"/>
</dbReference>
<reference evidence="4" key="2">
    <citation type="submission" date="2023-02" db="EMBL/GenBank/DDBJ databases">
        <authorList>
            <person name="Swenson N.G."/>
            <person name="Wegrzyn J.L."/>
            <person name="Mcevoy S.L."/>
        </authorList>
    </citation>
    <scope>NUCLEOTIDE SEQUENCE</scope>
    <source>
        <strain evidence="4">91603</strain>
        <tissue evidence="4">Leaf</tissue>
    </source>
</reference>
<evidence type="ECO:0000313" key="4">
    <source>
        <dbReference type="EMBL" id="KAI9180543.1"/>
    </source>
</evidence>
<gene>
    <name evidence="4" type="ORF">LWI28_005915</name>
</gene>
<dbReference type="InterPro" id="IPR003690">
    <property type="entry name" value="MTERF"/>
</dbReference>
<dbReference type="PANTHER" id="PTHR13068">
    <property type="entry name" value="CGI-12 PROTEIN-RELATED"/>
    <property type="match status" value="1"/>
</dbReference>
<keyword evidence="2" id="KW-0806">Transcription termination</keyword>
<organism evidence="4 5">
    <name type="scientific">Acer negundo</name>
    <name type="common">Box elder</name>
    <dbReference type="NCBI Taxonomy" id="4023"/>
    <lineage>
        <taxon>Eukaryota</taxon>
        <taxon>Viridiplantae</taxon>
        <taxon>Streptophyta</taxon>
        <taxon>Embryophyta</taxon>
        <taxon>Tracheophyta</taxon>
        <taxon>Spermatophyta</taxon>
        <taxon>Magnoliopsida</taxon>
        <taxon>eudicotyledons</taxon>
        <taxon>Gunneridae</taxon>
        <taxon>Pentapetalae</taxon>
        <taxon>rosids</taxon>
        <taxon>malvids</taxon>
        <taxon>Sapindales</taxon>
        <taxon>Sapindaceae</taxon>
        <taxon>Hippocastanoideae</taxon>
        <taxon>Acereae</taxon>
        <taxon>Acer</taxon>
    </lineage>
</organism>